<evidence type="ECO:0000313" key="3">
    <source>
        <dbReference type="Proteomes" id="UP001501710"/>
    </source>
</evidence>
<protein>
    <submittedName>
        <fullName evidence="2">Uncharacterized protein</fullName>
    </submittedName>
</protein>
<organism evidence="2 3">
    <name type="scientific">Actinomadura meridiana</name>
    <dbReference type="NCBI Taxonomy" id="559626"/>
    <lineage>
        <taxon>Bacteria</taxon>
        <taxon>Bacillati</taxon>
        <taxon>Actinomycetota</taxon>
        <taxon>Actinomycetes</taxon>
        <taxon>Streptosporangiales</taxon>
        <taxon>Thermomonosporaceae</taxon>
        <taxon>Actinomadura</taxon>
    </lineage>
</organism>
<evidence type="ECO:0000313" key="2">
    <source>
        <dbReference type="EMBL" id="GAA4226142.1"/>
    </source>
</evidence>
<dbReference type="RefSeq" id="WP_344890501.1">
    <property type="nucleotide sequence ID" value="NZ_BAABAS010000004.1"/>
</dbReference>
<dbReference type="EMBL" id="BAABAS010000004">
    <property type="protein sequence ID" value="GAA4226142.1"/>
    <property type="molecule type" value="Genomic_DNA"/>
</dbReference>
<name>A0ABP8BU22_9ACTN</name>
<reference evidence="3" key="1">
    <citation type="journal article" date="2019" name="Int. J. Syst. Evol. Microbiol.">
        <title>The Global Catalogue of Microorganisms (GCM) 10K type strain sequencing project: providing services to taxonomists for standard genome sequencing and annotation.</title>
        <authorList>
            <consortium name="The Broad Institute Genomics Platform"/>
            <consortium name="The Broad Institute Genome Sequencing Center for Infectious Disease"/>
            <person name="Wu L."/>
            <person name="Ma J."/>
        </authorList>
    </citation>
    <scope>NUCLEOTIDE SEQUENCE [LARGE SCALE GENOMIC DNA]</scope>
    <source>
        <strain evidence="3">JCM 17440</strain>
    </source>
</reference>
<proteinExistence type="predicted"/>
<keyword evidence="3" id="KW-1185">Reference proteome</keyword>
<feature type="region of interest" description="Disordered" evidence="1">
    <location>
        <begin position="84"/>
        <end position="113"/>
    </location>
</feature>
<evidence type="ECO:0000256" key="1">
    <source>
        <dbReference type="SAM" id="MobiDB-lite"/>
    </source>
</evidence>
<dbReference type="Proteomes" id="UP001501710">
    <property type="component" value="Unassembled WGS sequence"/>
</dbReference>
<comment type="caution">
    <text evidence="2">The sequence shown here is derived from an EMBL/GenBank/DDBJ whole genome shotgun (WGS) entry which is preliminary data.</text>
</comment>
<accession>A0ABP8BU22</accession>
<sequence>MTTTEDNIQHWTERAEQCLATAAKIERAHRRDPHARKTAKTYRLAATNWRKAAERTTSDDPISRDMADDNARDGARFETLAHQQRHDLDGTPIPSAPTAYPQTQDEPAEHMKSADVRKNMRDVLDRVRSGGEVVIENYTKPIARIVPEDDAVVVLRTPSATQAERLRRLVADHGALGIPLPNNTTPWRVVDEEGQPVNPHAIPSVQVRLSPAPANEIEPRELDIDPTTITLLDGREEWDPILDIVWSRLTVGTAPDGTPVVVLEDRISEHGERDENAPLAVDVVWAYDSIEDARRDRDEQIERDYLPRDVRERIRDVRA</sequence>
<gene>
    <name evidence="2" type="ORF">GCM10022254_10190</name>
</gene>